<gene>
    <name evidence="2" type="ORF">RKE40_27750</name>
</gene>
<comment type="caution">
    <text evidence="2">The sequence shown here is derived from an EMBL/GenBank/DDBJ whole genome shotgun (WGS) entry which is preliminary data.</text>
</comment>
<accession>A0ABU3SFY9</accession>
<sequence>MITAHNDNIRTPEQHRAEVEKWRKTAPATDGAIWGRAAKPKSPRHADLADEFHPILTWIALWEAVEADPVSSNWMASPDLVYEAGNEDEEDAYIAPSNEGDEANWLPKTDTAADRLLVKMLDGVETREMPETILRDGKRETRTRRVIVGGDIERSKDSGRVVRAGDFVFNDGPAFNYVSAPIRKLDEGEDDECAELDFDASKAPHEMDDAAANDNEPKDAAAEHDNTGGKEQFWDRSVCAGSVRGFRHTFWEKNRAVNTTVVPFKSKLRFTDRKSPPPPVREILTVAQRREAREIMSFALNRLKPATVMVLDEYRAKSFEAIGEMLGKTAKTAERLGQEALRDACAELAAVLTEYEKISARDIPRKELREAA</sequence>
<feature type="compositionally biased region" description="Basic and acidic residues" evidence="1">
    <location>
        <begin position="7"/>
        <end position="23"/>
    </location>
</feature>
<feature type="region of interest" description="Disordered" evidence="1">
    <location>
        <begin position="208"/>
        <end position="228"/>
    </location>
</feature>
<feature type="compositionally biased region" description="Basic and acidic residues" evidence="1">
    <location>
        <begin position="215"/>
        <end position="228"/>
    </location>
</feature>
<proteinExistence type="predicted"/>
<reference evidence="2 3" key="1">
    <citation type="submission" date="2023-09" db="EMBL/GenBank/DDBJ databases">
        <title>Whole genome shotgun sequencing (WGS) of Bosea sp. ZW T0_25, isolated from stored onions (Allium cepa).</title>
        <authorList>
            <person name="Stoll D.A."/>
            <person name="Huch M."/>
        </authorList>
    </citation>
    <scope>NUCLEOTIDE SEQUENCE [LARGE SCALE GENOMIC DNA]</scope>
    <source>
        <strain evidence="2 3">ZW T0_25</strain>
    </source>
</reference>
<evidence type="ECO:0000256" key="1">
    <source>
        <dbReference type="SAM" id="MobiDB-lite"/>
    </source>
</evidence>
<evidence type="ECO:0000313" key="2">
    <source>
        <dbReference type="EMBL" id="MDU0343697.1"/>
    </source>
</evidence>
<keyword evidence="3" id="KW-1185">Reference proteome</keyword>
<evidence type="ECO:0000313" key="3">
    <source>
        <dbReference type="Proteomes" id="UP001254257"/>
    </source>
</evidence>
<protein>
    <submittedName>
        <fullName evidence="2">Uncharacterized protein</fullName>
    </submittedName>
</protein>
<dbReference type="RefSeq" id="WP_316021396.1">
    <property type="nucleotide sequence ID" value="NZ_JAWDID010000081.1"/>
</dbReference>
<name>A0ABU3SFY9_9HYPH</name>
<organism evidence="2 3">
    <name type="scientific">Bosea rubneri</name>
    <dbReference type="NCBI Taxonomy" id="3075434"/>
    <lineage>
        <taxon>Bacteria</taxon>
        <taxon>Pseudomonadati</taxon>
        <taxon>Pseudomonadota</taxon>
        <taxon>Alphaproteobacteria</taxon>
        <taxon>Hyphomicrobiales</taxon>
        <taxon>Boseaceae</taxon>
        <taxon>Bosea</taxon>
    </lineage>
</organism>
<feature type="region of interest" description="Disordered" evidence="1">
    <location>
        <begin position="1"/>
        <end position="25"/>
    </location>
</feature>
<dbReference type="Proteomes" id="UP001254257">
    <property type="component" value="Unassembled WGS sequence"/>
</dbReference>
<dbReference type="EMBL" id="JAWDID010000081">
    <property type="protein sequence ID" value="MDU0343697.1"/>
    <property type="molecule type" value="Genomic_DNA"/>
</dbReference>